<dbReference type="CDD" id="cd06170">
    <property type="entry name" value="LuxR_C_like"/>
    <property type="match status" value="1"/>
</dbReference>
<dbReference type="InterPro" id="IPR036388">
    <property type="entry name" value="WH-like_DNA-bd_sf"/>
</dbReference>
<dbReference type="InterPro" id="IPR000792">
    <property type="entry name" value="Tscrpt_reg_LuxR_C"/>
</dbReference>
<comment type="caution">
    <text evidence="7">The sequence shown here is derived from an EMBL/GenBank/DDBJ whole genome shotgun (WGS) entry which is preliminary data.</text>
</comment>
<evidence type="ECO:0000259" key="6">
    <source>
        <dbReference type="PROSITE" id="PS50110"/>
    </source>
</evidence>
<dbReference type="RefSeq" id="WP_164623596.1">
    <property type="nucleotide sequence ID" value="NZ_JAAIVJ010000002.1"/>
</dbReference>
<dbReference type="InterPro" id="IPR011006">
    <property type="entry name" value="CheY-like_superfamily"/>
</dbReference>
<dbReference type="GO" id="GO:0006355">
    <property type="term" value="P:regulation of DNA-templated transcription"/>
    <property type="evidence" value="ECO:0007669"/>
    <property type="project" value="InterPro"/>
</dbReference>
<keyword evidence="2" id="KW-0238">DNA-binding</keyword>
<gene>
    <name evidence="7" type="ORF">G4Z14_04480</name>
</gene>
<organism evidence="7 8">
    <name type="scientific">Tabrizicola oligotrophica</name>
    <dbReference type="NCBI Taxonomy" id="2710650"/>
    <lineage>
        <taxon>Bacteria</taxon>
        <taxon>Pseudomonadati</taxon>
        <taxon>Pseudomonadota</taxon>
        <taxon>Alphaproteobacteria</taxon>
        <taxon>Rhodobacterales</taxon>
        <taxon>Paracoccaceae</taxon>
        <taxon>Tabrizicola</taxon>
    </lineage>
</organism>
<dbReference type="SMART" id="SM00448">
    <property type="entry name" value="REC"/>
    <property type="match status" value="1"/>
</dbReference>
<evidence type="ECO:0000259" key="5">
    <source>
        <dbReference type="PROSITE" id="PS50043"/>
    </source>
</evidence>
<evidence type="ECO:0000313" key="7">
    <source>
        <dbReference type="EMBL" id="NEY89546.1"/>
    </source>
</evidence>
<evidence type="ECO:0000256" key="1">
    <source>
        <dbReference type="ARBA" id="ARBA00023015"/>
    </source>
</evidence>
<keyword evidence="3" id="KW-0804">Transcription</keyword>
<dbReference type="Gene3D" id="1.10.10.10">
    <property type="entry name" value="Winged helix-like DNA-binding domain superfamily/Winged helix DNA-binding domain"/>
    <property type="match status" value="1"/>
</dbReference>
<keyword evidence="4" id="KW-0597">Phosphoprotein</keyword>
<dbReference type="SMART" id="SM00421">
    <property type="entry name" value="HTH_LUXR"/>
    <property type="match status" value="1"/>
</dbReference>
<dbReference type="Pfam" id="PF00072">
    <property type="entry name" value="Response_reg"/>
    <property type="match status" value="1"/>
</dbReference>
<dbReference type="InterPro" id="IPR001789">
    <property type="entry name" value="Sig_transdc_resp-reg_receiver"/>
</dbReference>
<reference evidence="7 8" key="1">
    <citation type="submission" date="2020-02" db="EMBL/GenBank/DDBJ databases">
        <authorList>
            <person name="Chen W.-M."/>
        </authorList>
    </citation>
    <scope>NUCLEOTIDE SEQUENCE [LARGE SCALE GENOMIC DNA]</scope>
    <source>
        <strain evidence="7 8">KMS-5</strain>
    </source>
</reference>
<feature type="domain" description="Response regulatory" evidence="6">
    <location>
        <begin position="8"/>
        <end position="126"/>
    </location>
</feature>
<sequence>MTPDPGFSVHIVDDEEALRDGLAFLFASRGIATRTWPSGEAFLAAWPQPDCGCVILDVRMEGISGPQVADALSDAEGGAAALPPIIFLTGHADVPLAVQSLKRGAFDFLEKPFNDNQIVDLALQAMALHQSRAAEHTSRADLAARFASLSDREVEVMRLIVEGRLNKQIADRLGIAMRTVEVHRARVLQKTGARNSVELARMQARLV</sequence>
<dbReference type="Gene3D" id="3.40.50.2300">
    <property type="match status" value="1"/>
</dbReference>
<evidence type="ECO:0000256" key="3">
    <source>
        <dbReference type="ARBA" id="ARBA00023163"/>
    </source>
</evidence>
<dbReference type="Proteomes" id="UP000477782">
    <property type="component" value="Unassembled WGS sequence"/>
</dbReference>
<name>A0A6M0QQB9_9RHOB</name>
<keyword evidence="1" id="KW-0805">Transcription regulation</keyword>
<dbReference type="EMBL" id="JAAIVJ010000002">
    <property type="protein sequence ID" value="NEY89546.1"/>
    <property type="molecule type" value="Genomic_DNA"/>
</dbReference>
<evidence type="ECO:0000256" key="4">
    <source>
        <dbReference type="PROSITE-ProRule" id="PRU00169"/>
    </source>
</evidence>
<evidence type="ECO:0000256" key="2">
    <source>
        <dbReference type="ARBA" id="ARBA00023125"/>
    </source>
</evidence>
<dbReference type="PROSITE" id="PS00622">
    <property type="entry name" value="HTH_LUXR_1"/>
    <property type="match status" value="1"/>
</dbReference>
<dbReference type="PROSITE" id="PS50110">
    <property type="entry name" value="RESPONSE_REGULATORY"/>
    <property type="match status" value="1"/>
</dbReference>
<dbReference type="PRINTS" id="PR00038">
    <property type="entry name" value="HTHLUXR"/>
</dbReference>
<dbReference type="GO" id="GO:0000160">
    <property type="term" value="P:phosphorelay signal transduction system"/>
    <property type="evidence" value="ECO:0007669"/>
    <property type="project" value="InterPro"/>
</dbReference>
<dbReference type="SUPFAM" id="SSF46894">
    <property type="entry name" value="C-terminal effector domain of the bipartite response regulators"/>
    <property type="match status" value="1"/>
</dbReference>
<dbReference type="AlphaFoldDB" id="A0A6M0QQB9"/>
<dbReference type="PANTHER" id="PTHR44688">
    <property type="entry name" value="DNA-BINDING TRANSCRIPTIONAL ACTIVATOR DEVR_DOSR"/>
    <property type="match status" value="1"/>
</dbReference>
<dbReference type="SUPFAM" id="SSF52172">
    <property type="entry name" value="CheY-like"/>
    <property type="match status" value="1"/>
</dbReference>
<protein>
    <submittedName>
        <fullName evidence="7">Response regulator transcription factor</fullName>
    </submittedName>
</protein>
<dbReference type="CDD" id="cd17537">
    <property type="entry name" value="REC_FixJ"/>
    <property type="match status" value="1"/>
</dbReference>
<feature type="domain" description="HTH luxR-type" evidence="5">
    <location>
        <begin position="142"/>
        <end position="207"/>
    </location>
</feature>
<dbReference type="PANTHER" id="PTHR44688:SF16">
    <property type="entry name" value="DNA-BINDING TRANSCRIPTIONAL ACTIVATOR DEVR_DOSR"/>
    <property type="match status" value="1"/>
</dbReference>
<feature type="modified residue" description="4-aspartylphosphate" evidence="4">
    <location>
        <position position="57"/>
    </location>
</feature>
<evidence type="ECO:0000313" key="8">
    <source>
        <dbReference type="Proteomes" id="UP000477782"/>
    </source>
</evidence>
<proteinExistence type="predicted"/>
<keyword evidence="8" id="KW-1185">Reference proteome</keyword>
<accession>A0A6M0QQB9</accession>
<dbReference type="GO" id="GO:0003677">
    <property type="term" value="F:DNA binding"/>
    <property type="evidence" value="ECO:0007669"/>
    <property type="project" value="UniProtKB-KW"/>
</dbReference>
<dbReference type="PROSITE" id="PS50043">
    <property type="entry name" value="HTH_LUXR_2"/>
    <property type="match status" value="1"/>
</dbReference>
<dbReference type="InterPro" id="IPR016032">
    <property type="entry name" value="Sig_transdc_resp-reg_C-effctor"/>
</dbReference>
<dbReference type="Pfam" id="PF00196">
    <property type="entry name" value="GerE"/>
    <property type="match status" value="1"/>
</dbReference>